<reference evidence="13" key="2">
    <citation type="submission" date="2020-06" db="EMBL/GenBank/DDBJ databases">
        <authorList>
            <person name="Sheffer M."/>
        </authorList>
    </citation>
    <scope>NUCLEOTIDE SEQUENCE</scope>
</reference>
<evidence type="ECO:0000256" key="8">
    <source>
        <dbReference type="ARBA" id="ARBA00022737"/>
    </source>
</evidence>
<proteinExistence type="predicted"/>
<protein>
    <submittedName>
        <fullName evidence="13">Putative ankyrin repeat protein-like protein</fullName>
    </submittedName>
</protein>
<keyword evidence="3" id="KW-0268">Exocytosis</keyword>
<gene>
    <name evidence="13" type="ORF">HNY73_012744</name>
</gene>
<feature type="repeat" description="ANK" evidence="12">
    <location>
        <begin position="128"/>
        <end position="162"/>
    </location>
</feature>
<keyword evidence="10 12" id="KW-0040">ANK repeat</keyword>
<keyword evidence="7" id="KW-0528">Neurotoxin</keyword>
<dbReference type="InterPro" id="IPR051165">
    <property type="entry name" value="Multifunctional_ANK_Repeat"/>
</dbReference>
<dbReference type="PANTHER" id="PTHR24123:SF33">
    <property type="entry name" value="PROTEIN HOS4"/>
    <property type="match status" value="1"/>
</dbReference>
<dbReference type="GO" id="GO:0044218">
    <property type="term" value="C:other organism cell membrane"/>
    <property type="evidence" value="ECO:0007669"/>
    <property type="project" value="UniProtKB-KW"/>
</dbReference>
<evidence type="ECO:0000256" key="7">
    <source>
        <dbReference type="ARBA" id="ARBA00022699"/>
    </source>
</evidence>
<dbReference type="Gene3D" id="1.25.40.20">
    <property type="entry name" value="Ankyrin repeat-containing domain"/>
    <property type="match status" value="3"/>
</dbReference>
<sequence>MENVRPSYQLRAGSELRRAYNWPLHKAVTNGTLHKDHIAFFLAFGISIDEKDQEGRTPLHLAVSLFPPRLEFVKELLDFGASIGAKDFEGNTPLHRAVMVPAQTQSIQLDIVKELLGRGADINAVNCHRFTPLTIAIRQDSVNLDLVELLLRKGANPNQPIDQAPLFIAFHTKNIDHYLIKLLMDSGANVQTKFESQRLSVLHYAAQHPKCEPKLINELLSRDVDVNVRDLFYNTPLHYAVKFHCNLSIIEALLKAGADASAETRFELTPLHKAVMNENCSESVIRLLVNYGANIDAQCGQGQTPLLYALKATWNSERIIAELLKNGANPNITDFHELSALHYAVENITCSAKIIRALLQNGADVNYGETSGNGTPLDWALRNNPCNVNVVKELLRNRARLSSHFSQESPLRSLLKSKDVNASVVHAILKHQNSQYLRNHGDLICVALQNHHCSYEVLEELFKYGADVRIKNSQGKSALEIALEESVPKMNIIKLFLNHRAFAVKDKLPWDKAVKTVWCHLKGEDTWPFLMLLIKYAVLQKFGYVKIPSCDSCSQIDVKKLIIYMEKCAVECEKMSTELLPCNISLHDLVMGDKECDDSCQSEILNLLVKKFYPIYFDVILHKIKRSKLVEKLLNQKIYFRCNKPFSHDIVLNADCVRKFEGYLPKETIYNILTVFYTED</sequence>
<feature type="repeat" description="ANK" evidence="12">
    <location>
        <begin position="266"/>
        <end position="300"/>
    </location>
</feature>
<keyword evidence="8" id="KW-0677">Repeat</keyword>
<organism evidence="13 14">
    <name type="scientific">Argiope bruennichi</name>
    <name type="common">Wasp spider</name>
    <name type="synonym">Aranea bruennichi</name>
    <dbReference type="NCBI Taxonomy" id="94029"/>
    <lineage>
        <taxon>Eukaryota</taxon>
        <taxon>Metazoa</taxon>
        <taxon>Ecdysozoa</taxon>
        <taxon>Arthropoda</taxon>
        <taxon>Chelicerata</taxon>
        <taxon>Arachnida</taxon>
        <taxon>Araneae</taxon>
        <taxon>Araneomorphae</taxon>
        <taxon>Entelegynae</taxon>
        <taxon>Araneoidea</taxon>
        <taxon>Araneidae</taxon>
        <taxon>Argiope</taxon>
    </lineage>
</organism>
<keyword evidence="6" id="KW-0800">Toxin</keyword>
<evidence type="ECO:0000256" key="4">
    <source>
        <dbReference type="ARBA" id="ARBA00022525"/>
    </source>
</evidence>
<evidence type="ECO:0000256" key="11">
    <source>
        <dbReference type="ARBA" id="ARBA00023298"/>
    </source>
</evidence>
<feature type="repeat" description="ANK" evidence="12">
    <location>
        <begin position="54"/>
        <end position="88"/>
    </location>
</feature>
<dbReference type="GO" id="GO:0044231">
    <property type="term" value="C:host cell presynaptic membrane"/>
    <property type="evidence" value="ECO:0007669"/>
    <property type="project" value="UniProtKB-KW"/>
</dbReference>
<accession>A0A8T0F1R3</accession>
<keyword evidence="4" id="KW-0964">Secreted</keyword>
<dbReference type="Proteomes" id="UP000807504">
    <property type="component" value="Unassembled WGS sequence"/>
</dbReference>
<dbReference type="GO" id="GO:0090729">
    <property type="term" value="F:toxin activity"/>
    <property type="evidence" value="ECO:0007669"/>
    <property type="project" value="UniProtKB-KW"/>
</dbReference>
<comment type="subcellular location">
    <subcellularLocation>
        <location evidence="2">Secreted</location>
    </subcellularLocation>
    <subcellularLocation>
        <location evidence="1">Target cell membrane</location>
    </subcellularLocation>
</comment>
<feature type="repeat" description="ANK" evidence="12">
    <location>
        <begin position="232"/>
        <end position="265"/>
    </location>
</feature>
<evidence type="ECO:0000256" key="2">
    <source>
        <dbReference type="ARBA" id="ARBA00004613"/>
    </source>
</evidence>
<dbReference type="PANTHER" id="PTHR24123">
    <property type="entry name" value="ANKYRIN REPEAT-CONTAINING"/>
    <property type="match status" value="1"/>
</dbReference>
<dbReference type="GO" id="GO:0005576">
    <property type="term" value="C:extracellular region"/>
    <property type="evidence" value="ECO:0007669"/>
    <property type="project" value="UniProtKB-SubCell"/>
</dbReference>
<feature type="repeat" description="ANK" evidence="12">
    <location>
        <begin position="197"/>
        <end position="231"/>
    </location>
</feature>
<keyword evidence="14" id="KW-1185">Reference proteome</keyword>
<reference evidence="13" key="1">
    <citation type="journal article" date="2020" name="bioRxiv">
        <title>Chromosome-level reference genome of the European wasp spider Argiope bruennichi: a resource for studies on range expansion and evolutionary adaptation.</title>
        <authorList>
            <person name="Sheffer M.M."/>
            <person name="Hoppe A."/>
            <person name="Krehenwinkel H."/>
            <person name="Uhl G."/>
            <person name="Kuss A.W."/>
            <person name="Jensen L."/>
            <person name="Jensen C."/>
            <person name="Gillespie R.G."/>
            <person name="Hoff K.J."/>
            <person name="Prost S."/>
        </authorList>
    </citation>
    <scope>NUCLEOTIDE SEQUENCE</scope>
</reference>
<dbReference type="AlphaFoldDB" id="A0A8T0F1R3"/>
<keyword evidence="11" id="KW-1053">Target membrane</keyword>
<evidence type="ECO:0000256" key="10">
    <source>
        <dbReference type="ARBA" id="ARBA00023043"/>
    </source>
</evidence>
<dbReference type="Pfam" id="PF12796">
    <property type="entry name" value="Ank_2"/>
    <property type="match status" value="2"/>
</dbReference>
<evidence type="ECO:0000256" key="9">
    <source>
        <dbReference type="ARBA" id="ARBA00023028"/>
    </source>
</evidence>
<evidence type="ECO:0000313" key="13">
    <source>
        <dbReference type="EMBL" id="KAF8782462.1"/>
    </source>
</evidence>
<keyword evidence="11" id="KW-0472">Membrane</keyword>
<feature type="repeat" description="ANK" evidence="12">
    <location>
        <begin position="301"/>
        <end position="335"/>
    </location>
</feature>
<feature type="repeat" description="ANK" evidence="12">
    <location>
        <begin position="89"/>
        <end position="127"/>
    </location>
</feature>
<keyword evidence="5" id="KW-1052">Target cell membrane</keyword>
<feature type="repeat" description="ANK" evidence="12">
    <location>
        <begin position="336"/>
        <end position="370"/>
    </location>
</feature>
<evidence type="ECO:0000256" key="5">
    <source>
        <dbReference type="ARBA" id="ARBA00022537"/>
    </source>
</evidence>
<dbReference type="EMBL" id="JABXBU010001863">
    <property type="protein sequence ID" value="KAF8782462.1"/>
    <property type="molecule type" value="Genomic_DNA"/>
</dbReference>
<dbReference type="PROSITE" id="PS50297">
    <property type="entry name" value="ANK_REP_REGION"/>
    <property type="match status" value="6"/>
</dbReference>
<dbReference type="SUPFAM" id="SSF48403">
    <property type="entry name" value="Ankyrin repeat"/>
    <property type="match status" value="2"/>
</dbReference>
<dbReference type="SMART" id="SM00248">
    <property type="entry name" value="ANK"/>
    <property type="match status" value="13"/>
</dbReference>
<evidence type="ECO:0000313" key="14">
    <source>
        <dbReference type="Proteomes" id="UP000807504"/>
    </source>
</evidence>
<dbReference type="GO" id="GO:0006887">
    <property type="term" value="P:exocytosis"/>
    <property type="evidence" value="ECO:0007669"/>
    <property type="project" value="UniProtKB-KW"/>
</dbReference>
<dbReference type="InterPro" id="IPR036770">
    <property type="entry name" value="Ankyrin_rpt-contain_sf"/>
</dbReference>
<evidence type="ECO:0000256" key="3">
    <source>
        <dbReference type="ARBA" id="ARBA00022483"/>
    </source>
</evidence>
<comment type="caution">
    <text evidence="13">The sequence shown here is derived from an EMBL/GenBank/DDBJ whole genome shotgun (WGS) entry which is preliminary data.</text>
</comment>
<dbReference type="PROSITE" id="PS50088">
    <property type="entry name" value="ANK_REPEAT"/>
    <property type="match status" value="8"/>
</dbReference>
<dbReference type="Pfam" id="PF00023">
    <property type="entry name" value="Ank"/>
    <property type="match status" value="1"/>
</dbReference>
<evidence type="ECO:0000256" key="1">
    <source>
        <dbReference type="ARBA" id="ARBA00004175"/>
    </source>
</evidence>
<evidence type="ECO:0000256" key="6">
    <source>
        <dbReference type="ARBA" id="ARBA00022656"/>
    </source>
</evidence>
<evidence type="ECO:0000256" key="12">
    <source>
        <dbReference type="PROSITE-ProRule" id="PRU00023"/>
    </source>
</evidence>
<name>A0A8T0F1R3_ARGBR</name>
<keyword evidence="9" id="KW-0638">Presynaptic neurotoxin</keyword>
<dbReference type="InterPro" id="IPR002110">
    <property type="entry name" value="Ankyrin_rpt"/>
</dbReference>